<accession>A0A2M9BUW7</accession>
<dbReference type="Pfam" id="PF04122">
    <property type="entry name" value="CW_binding_2"/>
    <property type="match status" value="3"/>
</dbReference>
<evidence type="ECO:0000256" key="1">
    <source>
        <dbReference type="SAM" id="MobiDB-lite"/>
    </source>
</evidence>
<evidence type="ECO:0000256" key="2">
    <source>
        <dbReference type="SAM" id="SignalP"/>
    </source>
</evidence>
<reference evidence="3 4" key="1">
    <citation type="submission" date="2017-11" db="EMBL/GenBank/DDBJ databases">
        <title>Genomic Encyclopedia of Archaeal and Bacterial Type Strains, Phase II (KMG-II): From Individual Species to Whole Genera.</title>
        <authorList>
            <person name="Goeker M."/>
        </authorList>
    </citation>
    <scope>NUCLEOTIDE SEQUENCE [LARGE SCALE GENOMIC DNA]</scope>
    <source>
        <strain evidence="3 4">DSM 25625</strain>
    </source>
</reference>
<organism evidence="3 4">
    <name type="scientific">Compostimonas suwonensis</name>
    <dbReference type="NCBI Taxonomy" id="1048394"/>
    <lineage>
        <taxon>Bacteria</taxon>
        <taxon>Bacillati</taxon>
        <taxon>Actinomycetota</taxon>
        <taxon>Actinomycetes</taxon>
        <taxon>Micrococcales</taxon>
        <taxon>Microbacteriaceae</taxon>
        <taxon>Compostimonas</taxon>
    </lineage>
</organism>
<evidence type="ECO:0000313" key="3">
    <source>
        <dbReference type="EMBL" id="PJJ61746.1"/>
    </source>
</evidence>
<dbReference type="RefSeq" id="WP_100345444.1">
    <property type="nucleotide sequence ID" value="NZ_PGFB01000004.1"/>
</dbReference>
<sequence length="623" mass="65666">MAGTLIKRIVPFGAAVVILVTGMLASGPVFADEPVDDTSMLLEQYQAQLDEQSAKADDPAPGSHGEAPGQESPEPENRSLEGSPQALAAAAGFNPGTIISDYNFYNAWAMGEGDVQAFLNGEVPRCLPGYTCLKDYRQTTWTRSADAMCSQYTGEANESAARIIYKVGLACGISQKVLLVLLEKEQSLVTDDWPGDNQYRKATGYACPDTAPCDAEFAGFYNQVYKAAWQYKRYANPPGTSQTYTWYPVGATTAVRYHPEPSCGTSPVFISNTATAALYYYTPYQPNAAALSNLYGTGDACSTYGNRNFWRLYRDWFGDPASSATASRIAGPDRFATAAALSQSVYPASGVPVVYVTSAENFPDSLSAAPAAVAQGGPLLLVTRTALPGATDGELRRLAPRKIVVIGGTSAIGDSVFASLRDRQSNIVRIAGTDRFDTSRQIARYAFGSARPPRAYVASGVNFPDALSASAAAGAQRIPVVLVDGGSSYDPDAIQLVADLGVSRVTIAGGGDAVSATMQNTFTNAGFAITRLGGIDRYRTSVEINRNAFTTADTFYFASGTTFPDAMAGAAAAGKAGKPLYVTPPGCVFDEVRSDIGTRGVSSLKLIGGPASLTDNVAALVRC</sequence>
<protein>
    <submittedName>
        <fullName evidence="3">Putative cell wall binding repeat protein</fullName>
    </submittedName>
</protein>
<dbReference type="InterPro" id="IPR051922">
    <property type="entry name" value="Bact_Sporulation_Assoc"/>
</dbReference>
<dbReference type="AlphaFoldDB" id="A0A2M9BUW7"/>
<dbReference type="InterPro" id="IPR007253">
    <property type="entry name" value="Cell_wall-bd_2"/>
</dbReference>
<proteinExistence type="predicted"/>
<name>A0A2M9BUW7_9MICO</name>
<feature type="region of interest" description="Disordered" evidence="1">
    <location>
        <begin position="50"/>
        <end position="83"/>
    </location>
</feature>
<feature type="signal peptide" evidence="2">
    <location>
        <begin position="1"/>
        <end position="31"/>
    </location>
</feature>
<dbReference type="PANTHER" id="PTHR30032">
    <property type="entry name" value="N-ACETYLMURAMOYL-L-ALANINE AMIDASE-RELATED"/>
    <property type="match status" value="1"/>
</dbReference>
<comment type="caution">
    <text evidence="3">The sequence shown here is derived from an EMBL/GenBank/DDBJ whole genome shotgun (WGS) entry which is preliminary data.</text>
</comment>
<dbReference type="Proteomes" id="UP000230161">
    <property type="component" value="Unassembled WGS sequence"/>
</dbReference>
<dbReference type="EMBL" id="PGFB01000004">
    <property type="protein sequence ID" value="PJJ61746.1"/>
    <property type="molecule type" value="Genomic_DNA"/>
</dbReference>
<dbReference type="PANTHER" id="PTHR30032:SF8">
    <property type="entry name" value="GERMINATION-SPECIFIC N-ACETYLMURAMOYL-L-ALANINE AMIDASE"/>
    <property type="match status" value="1"/>
</dbReference>
<dbReference type="Gene3D" id="3.40.50.12090">
    <property type="match status" value="2"/>
</dbReference>
<evidence type="ECO:0000313" key="4">
    <source>
        <dbReference type="Proteomes" id="UP000230161"/>
    </source>
</evidence>
<dbReference type="OrthoDB" id="9764271at2"/>
<keyword evidence="2" id="KW-0732">Signal</keyword>
<gene>
    <name evidence="3" type="ORF">CLV54_2696</name>
</gene>
<feature type="chain" id="PRO_5014941988" evidence="2">
    <location>
        <begin position="32"/>
        <end position="623"/>
    </location>
</feature>
<keyword evidence="4" id="KW-1185">Reference proteome</keyword>